<dbReference type="Gene3D" id="3.40.50.2000">
    <property type="entry name" value="Glycogen Phosphorylase B"/>
    <property type="match status" value="1"/>
</dbReference>
<proteinExistence type="inferred from homology"/>
<name>A0AAD6XP78_9AGAR</name>
<evidence type="ECO:0000256" key="1">
    <source>
        <dbReference type="ARBA" id="ARBA00009995"/>
    </source>
</evidence>
<sequence>QTIAPDCKTLVWWSSALASMPCHLTDYDYVAIAHDIYADEVRRDGRSEEEIMTAVGLAWNGTDKISGLIVKTPGLPDMYDYERIAYGSPPPEGIDKMLTAAQALAKAADGYIVPTANCIERAGITHCREMYGKRNQELFTIGLQSHELSWTDAPPTPPTNELVRSFLDTSLTKYGPKSVLYISFGSMFFPIATPQLVVALVETLIALDPPFPFVFALGGKMASLPAELIERANASGKGIICGFWVEQRAILQHAALGWFLTHGGFNSVSESLSQGIPLIVWPTNAEQPVNAALLSSGDDAVAFELVQVRCGPGLAPSLRGGPKITGTVEDAKTEFTTTLAAARDPKGSGARLKANAVKMRDALRAARAGEVADEIVRLAKF</sequence>
<accession>A0AAD6XP78</accession>
<comment type="caution">
    <text evidence="3">The sequence shown here is derived from an EMBL/GenBank/DDBJ whole genome shotgun (WGS) entry which is preliminary data.</text>
</comment>
<keyword evidence="2" id="KW-0808">Transferase</keyword>
<dbReference type="EMBL" id="JARJCN010000017">
    <property type="protein sequence ID" value="KAJ7092893.1"/>
    <property type="molecule type" value="Genomic_DNA"/>
</dbReference>
<evidence type="ECO:0000313" key="3">
    <source>
        <dbReference type="EMBL" id="KAJ7092893.1"/>
    </source>
</evidence>
<evidence type="ECO:0000256" key="2">
    <source>
        <dbReference type="ARBA" id="ARBA00022679"/>
    </source>
</evidence>
<gene>
    <name evidence="3" type="ORF">B0H15DRAFT_776933</name>
</gene>
<dbReference type="Proteomes" id="UP001222325">
    <property type="component" value="Unassembled WGS sequence"/>
</dbReference>
<organism evidence="3 4">
    <name type="scientific">Mycena belliarum</name>
    <dbReference type="NCBI Taxonomy" id="1033014"/>
    <lineage>
        <taxon>Eukaryota</taxon>
        <taxon>Fungi</taxon>
        <taxon>Dikarya</taxon>
        <taxon>Basidiomycota</taxon>
        <taxon>Agaricomycotina</taxon>
        <taxon>Agaricomycetes</taxon>
        <taxon>Agaricomycetidae</taxon>
        <taxon>Agaricales</taxon>
        <taxon>Marasmiineae</taxon>
        <taxon>Mycenaceae</taxon>
        <taxon>Mycena</taxon>
    </lineage>
</organism>
<evidence type="ECO:0008006" key="5">
    <source>
        <dbReference type="Google" id="ProtNLM"/>
    </source>
</evidence>
<evidence type="ECO:0000313" key="4">
    <source>
        <dbReference type="Proteomes" id="UP001222325"/>
    </source>
</evidence>
<keyword evidence="4" id="KW-1185">Reference proteome</keyword>
<dbReference type="InterPro" id="IPR002213">
    <property type="entry name" value="UDP_glucos_trans"/>
</dbReference>
<dbReference type="AlphaFoldDB" id="A0AAD6XP78"/>
<dbReference type="PANTHER" id="PTHR48047:SF234">
    <property type="entry name" value="UDP-GLYCOSYLTRANSFERASES DOMAIN-CONTAINING PROTEIN"/>
    <property type="match status" value="1"/>
</dbReference>
<comment type="similarity">
    <text evidence="1">Belongs to the UDP-glycosyltransferase family.</text>
</comment>
<feature type="non-terminal residue" evidence="3">
    <location>
        <position position="1"/>
    </location>
</feature>
<reference evidence="3" key="1">
    <citation type="submission" date="2023-03" db="EMBL/GenBank/DDBJ databases">
        <title>Massive genome expansion in bonnet fungi (Mycena s.s.) driven by repeated elements and novel gene families across ecological guilds.</title>
        <authorList>
            <consortium name="Lawrence Berkeley National Laboratory"/>
            <person name="Harder C.B."/>
            <person name="Miyauchi S."/>
            <person name="Viragh M."/>
            <person name="Kuo A."/>
            <person name="Thoen E."/>
            <person name="Andreopoulos B."/>
            <person name="Lu D."/>
            <person name="Skrede I."/>
            <person name="Drula E."/>
            <person name="Henrissat B."/>
            <person name="Morin E."/>
            <person name="Kohler A."/>
            <person name="Barry K."/>
            <person name="LaButti K."/>
            <person name="Morin E."/>
            <person name="Salamov A."/>
            <person name="Lipzen A."/>
            <person name="Mereny Z."/>
            <person name="Hegedus B."/>
            <person name="Baldrian P."/>
            <person name="Stursova M."/>
            <person name="Weitz H."/>
            <person name="Taylor A."/>
            <person name="Grigoriev I.V."/>
            <person name="Nagy L.G."/>
            <person name="Martin F."/>
            <person name="Kauserud H."/>
        </authorList>
    </citation>
    <scope>NUCLEOTIDE SEQUENCE</scope>
    <source>
        <strain evidence="3">CBHHK173m</strain>
    </source>
</reference>
<dbReference type="PANTHER" id="PTHR48047">
    <property type="entry name" value="GLYCOSYLTRANSFERASE"/>
    <property type="match status" value="1"/>
</dbReference>
<dbReference type="Pfam" id="PF00201">
    <property type="entry name" value="UDPGT"/>
    <property type="match status" value="1"/>
</dbReference>
<protein>
    <recommendedName>
        <fullName evidence="5">Glycosyltransferase</fullName>
    </recommendedName>
</protein>
<dbReference type="GO" id="GO:0035251">
    <property type="term" value="F:UDP-glucosyltransferase activity"/>
    <property type="evidence" value="ECO:0007669"/>
    <property type="project" value="TreeGrafter"/>
</dbReference>
<dbReference type="SUPFAM" id="SSF53756">
    <property type="entry name" value="UDP-Glycosyltransferase/glycogen phosphorylase"/>
    <property type="match status" value="1"/>
</dbReference>